<proteinExistence type="predicted"/>
<evidence type="ECO:0000313" key="3">
    <source>
        <dbReference type="Proteomes" id="UP001597063"/>
    </source>
</evidence>
<dbReference type="Gene3D" id="3.40.50.1820">
    <property type="entry name" value="alpha/beta hydrolase"/>
    <property type="match status" value="1"/>
</dbReference>
<dbReference type="Pfam" id="PF12697">
    <property type="entry name" value="Abhydrolase_6"/>
    <property type="match status" value="1"/>
</dbReference>
<dbReference type="EMBL" id="JBHTGP010000031">
    <property type="protein sequence ID" value="MFD0691432.1"/>
    <property type="molecule type" value="Genomic_DNA"/>
</dbReference>
<feature type="domain" description="AB hydrolase-1" evidence="1">
    <location>
        <begin position="4"/>
        <end position="212"/>
    </location>
</feature>
<name>A0ABW2Y274_9ACTN</name>
<dbReference type="InterPro" id="IPR000073">
    <property type="entry name" value="AB_hydrolase_1"/>
</dbReference>
<comment type="caution">
    <text evidence="2">The sequence shown here is derived from an EMBL/GenBank/DDBJ whole genome shotgun (WGS) entry which is preliminary data.</text>
</comment>
<protein>
    <submittedName>
        <fullName evidence="2">Alpha/beta fold hydrolase</fullName>
    </submittedName>
</protein>
<reference evidence="3" key="1">
    <citation type="journal article" date="2019" name="Int. J. Syst. Evol. Microbiol.">
        <title>The Global Catalogue of Microorganisms (GCM) 10K type strain sequencing project: providing services to taxonomists for standard genome sequencing and annotation.</title>
        <authorList>
            <consortium name="The Broad Institute Genomics Platform"/>
            <consortium name="The Broad Institute Genome Sequencing Center for Infectious Disease"/>
            <person name="Wu L."/>
            <person name="Ma J."/>
        </authorList>
    </citation>
    <scope>NUCLEOTIDE SEQUENCE [LARGE SCALE GENOMIC DNA]</scope>
    <source>
        <strain evidence="3">JCM 9371</strain>
    </source>
</reference>
<keyword evidence="3" id="KW-1185">Reference proteome</keyword>
<dbReference type="PANTHER" id="PTHR37017:SF11">
    <property type="entry name" value="ESTERASE_LIPASE_THIOESTERASE DOMAIN-CONTAINING PROTEIN"/>
    <property type="match status" value="1"/>
</dbReference>
<accession>A0ABW2Y274</accession>
<gene>
    <name evidence="2" type="ORF">ACFQZM_43565</name>
</gene>
<dbReference type="RefSeq" id="WP_131755806.1">
    <property type="nucleotide sequence ID" value="NZ_CAACUY010000009.1"/>
</dbReference>
<dbReference type="Proteomes" id="UP001597063">
    <property type="component" value="Unassembled WGS sequence"/>
</dbReference>
<dbReference type="InterPro" id="IPR052897">
    <property type="entry name" value="Sec-Metab_Biosynth_Hydrolase"/>
</dbReference>
<evidence type="ECO:0000313" key="2">
    <source>
        <dbReference type="EMBL" id="MFD0691432.1"/>
    </source>
</evidence>
<sequence length="227" mass="24168">MTTFVLVHGAWHGPWAWDRVVPLLHAAGARTVVPDLSSDEGTGLDDHVHEVLAAIDTVQDDHLVLVAHSYAGLVVRQAADSRHTAIDHVVLVDGWVGGDGASMFGLAPQGFADAVRAGAKGQSIPAPPPAAFGIVDPDDAQWLAERLRPQPLATFTDSTKLTGNVDKIPGTGICCQPETFPFARFAEAIGYRRLALEGPHNVMLARPKELADILLEVGSFKNGKHEA</sequence>
<dbReference type="GO" id="GO:0016787">
    <property type="term" value="F:hydrolase activity"/>
    <property type="evidence" value="ECO:0007669"/>
    <property type="project" value="UniProtKB-KW"/>
</dbReference>
<keyword evidence="2" id="KW-0378">Hydrolase</keyword>
<dbReference type="InterPro" id="IPR029058">
    <property type="entry name" value="AB_hydrolase_fold"/>
</dbReference>
<dbReference type="SUPFAM" id="SSF53474">
    <property type="entry name" value="alpha/beta-Hydrolases"/>
    <property type="match status" value="1"/>
</dbReference>
<evidence type="ECO:0000259" key="1">
    <source>
        <dbReference type="Pfam" id="PF12697"/>
    </source>
</evidence>
<dbReference type="PANTHER" id="PTHR37017">
    <property type="entry name" value="AB HYDROLASE-1 DOMAIN-CONTAINING PROTEIN-RELATED"/>
    <property type="match status" value="1"/>
</dbReference>
<organism evidence="2 3">
    <name type="scientific">Actinomadura fibrosa</name>
    <dbReference type="NCBI Taxonomy" id="111802"/>
    <lineage>
        <taxon>Bacteria</taxon>
        <taxon>Bacillati</taxon>
        <taxon>Actinomycetota</taxon>
        <taxon>Actinomycetes</taxon>
        <taxon>Streptosporangiales</taxon>
        <taxon>Thermomonosporaceae</taxon>
        <taxon>Actinomadura</taxon>
    </lineage>
</organism>